<accession>A0AAE0Y504</accession>
<organism evidence="1 2">
    <name type="scientific">Elysia crispata</name>
    <name type="common">lettuce slug</name>
    <dbReference type="NCBI Taxonomy" id="231223"/>
    <lineage>
        <taxon>Eukaryota</taxon>
        <taxon>Metazoa</taxon>
        <taxon>Spiralia</taxon>
        <taxon>Lophotrochozoa</taxon>
        <taxon>Mollusca</taxon>
        <taxon>Gastropoda</taxon>
        <taxon>Heterobranchia</taxon>
        <taxon>Euthyneura</taxon>
        <taxon>Panpulmonata</taxon>
        <taxon>Sacoglossa</taxon>
        <taxon>Placobranchoidea</taxon>
        <taxon>Plakobranchidae</taxon>
        <taxon>Elysia</taxon>
    </lineage>
</organism>
<protein>
    <submittedName>
        <fullName evidence="1">Uncharacterized protein</fullName>
    </submittedName>
</protein>
<keyword evidence="2" id="KW-1185">Reference proteome</keyword>
<gene>
    <name evidence="1" type="ORF">RRG08_037117</name>
</gene>
<dbReference type="AlphaFoldDB" id="A0AAE0Y504"/>
<dbReference type="EMBL" id="JAWDGP010006903">
    <property type="protein sequence ID" value="KAK3733325.1"/>
    <property type="molecule type" value="Genomic_DNA"/>
</dbReference>
<reference evidence="1" key="1">
    <citation type="journal article" date="2023" name="G3 (Bethesda)">
        <title>A reference genome for the long-term kleptoplast-retaining sea slug Elysia crispata morphotype clarki.</title>
        <authorList>
            <person name="Eastman K.E."/>
            <person name="Pendleton A.L."/>
            <person name="Shaikh M.A."/>
            <person name="Suttiyut T."/>
            <person name="Ogas R."/>
            <person name="Tomko P."/>
            <person name="Gavelis G."/>
            <person name="Widhalm J.R."/>
            <person name="Wisecaver J.H."/>
        </authorList>
    </citation>
    <scope>NUCLEOTIDE SEQUENCE</scope>
    <source>
        <strain evidence="1">ECLA1</strain>
    </source>
</reference>
<comment type="caution">
    <text evidence="1">The sequence shown here is derived from an EMBL/GenBank/DDBJ whole genome shotgun (WGS) entry which is preliminary data.</text>
</comment>
<proteinExistence type="predicted"/>
<sequence length="256" mass="28605">MLIPSRRQGPSCYYNLNRSHPPGSFFAPPSHVTWGNTPDHRPARKCIQTAIVAKSSNRDASSQSIVFLIMNICNRFRPRPAPSPSSSMTSFSSFTSIHEIVNLSRVRVYRAWNNQDLPVLQISTNLFLVSFRGKKRKGRGRGRSQPAKGVRHRLIDMSPSCQLLTPIVIRSQDERGGRGVAELLDAACMAATTGFIRRSQGEWRSHAFISGSRVFGFNLNTVLNRSACSWIATPSPLPAELRLSQAVCDRHRFGVW</sequence>
<name>A0AAE0Y504_9GAST</name>
<evidence type="ECO:0000313" key="2">
    <source>
        <dbReference type="Proteomes" id="UP001283361"/>
    </source>
</evidence>
<dbReference type="Proteomes" id="UP001283361">
    <property type="component" value="Unassembled WGS sequence"/>
</dbReference>
<evidence type="ECO:0000313" key="1">
    <source>
        <dbReference type="EMBL" id="KAK3733325.1"/>
    </source>
</evidence>